<evidence type="ECO:0000256" key="12">
    <source>
        <dbReference type="ARBA" id="ARBA00023027"/>
    </source>
</evidence>
<comment type="function">
    <text evidence="1 15">The transhydrogenation between NADH and NADP is coupled to respiration and ATP hydrolysis and functions as a proton pump across the membrane.</text>
</comment>
<accession>I4BAX0</accession>
<evidence type="ECO:0000259" key="17">
    <source>
        <dbReference type="Pfam" id="PF02233"/>
    </source>
</evidence>
<dbReference type="EC" id="7.1.1.1" evidence="4 15"/>
<evidence type="ECO:0000256" key="4">
    <source>
        <dbReference type="ARBA" id="ARBA00012943"/>
    </source>
</evidence>
<comment type="catalytic activity">
    <reaction evidence="14 15">
        <text>NAD(+) + NADPH + H(+)(in) = NADH + NADP(+) + H(+)(out)</text>
        <dbReference type="Rhea" id="RHEA:47992"/>
        <dbReference type="ChEBI" id="CHEBI:15378"/>
        <dbReference type="ChEBI" id="CHEBI:57540"/>
        <dbReference type="ChEBI" id="CHEBI:57783"/>
        <dbReference type="ChEBI" id="CHEBI:57945"/>
        <dbReference type="ChEBI" id="CHEBI:58349"/>
        <dbReference type="EC" id="7.1.1.1"/>
    </reaction>
</comment>
<evidence type="ECO:0000256" key="3">
    <source>
        <dbReference type="ARBA" id="ARBA00007919"/>
    </source>
</evidence>
<dbReference type="Gene3D" id="3.40.50.1220">
    <property type="entry name" value="TPP-binding domain"/>
    <property type="match status" value="1"/>
</dbReference>
<keyword evidence="6 15" id="KW-1003">Cell membrane</keyword>
<dbReference type="GO" id="GO:0005886">
    <property type="term" value="C:plasma membrane"/>
    <property type="evidence" value="ECO:0007669"/>
    <property type="project" value="UniProtKB-SubCell"/>
</dbReference>
<evidence type="ECO:0000256" key="8">
    <source>
        <dbReference type="ARBA" id="ARBA00022692"/>
    </source>
</evidence>
<dbReference type="Proteomes" id="UP000006048">
    <property type="component" value="Chromosome"/>
</dbReference>
<gene>
    <name evidence="18" type="ordered locus">Turpa_3793</name>
</gene>
<evidence type="ECO:0000256" key="9">
    <source>
        <dbReference type="ARBA" id="ARBA00022857"/>
    </source>
</evidence>
<feature type="transmembrane region" description="Helical" evidence="16">
    <location>
        <begin position="200"/>
        <end position="220"/>
    </location>
</feature>
<dbReference type="HOGENOM" id="CLU_007866_4_0_12"/>
<evidence type="ECO:0000256" key="6">
    <source>
        <dbReference type="ARBA" id="ARBA00022475"/>
    </source>
</evidence>
<feature type="transmembrane region" description="Helical" evidence="16">
    <location>
        <begin position="136"/>
        <end position="157"/>
    </location>
</feature>
<dbReference type="PANTHER" id="PTHR44758">
    <property type="entry name" value="NAD(P) TRANSHYDROGENASE SUBUNIT BETA"/>
    <property type="match status" value="1"/>
</dbReference>
<dbReference type="SUPFAM" id="SSF52467">
    <property type="entry name" value="DHS-like NAD/FAD-binding domain"/>
    <property type="match status" value="1"/>
</dbReference>
<comment type="similarity">
    <text evidence="3 15">Belongs to the PNT beta subunit family.</text>
</comment>
<keyword evidence="13 15" id="KW-0472">Membrane</keyword>
<dbReference type="GO" id="GO:0050661">
    <property type="term" value="F:NADP binding"/>
    <property type="evidence" value="ECO:0007669"/>
    <property type="project" value="InterPro"/>
</dbReference>
<evidence type="ECO:0000256" key="13">
    <source>
        <dbReference type="ARBA" id="ARBA00023136"/>
    </source>
</evidence>
<dbReference type="InterPro" id="IPR034300">
    <property type="entry name" value="PNTB-like"/>
</dbReference>
<keyword evidence="19" id="KW-1185">Reference proteome</keyword>
<feature type="transmembrane region" description="Helical" evidence="16">
    <location>
        <begin position="19"/>
        <end position="38"/>
    </location>
</feature>
<evidence type="ECO:0000256" key="15">
    <source>
        <dbReference type="PIRNR" id="PIRNR000204"/>
    </source>
</evidence>
<feature type="transmembrane region" description="Helical" evidence="16">
    <location>
        <begin position="106"/>
        <end position="124"/>
    </location>
</feature>
<dbReference type="Pfam" id="PF02233">
    <property type="entry name" value="PNTB"/>
    <property type="match status" value="1"/>
</dbReference>
<keyword evidence="10 15" id="KW-1278">Translocase</keyword>
<evidence type="ECO:0000256" key="1">
    <source>
        <dbReference type="ARBA" id="ARBA00003943"/>
    </source>
</evidence>
<feature type="transmembrane region" description="Helical" evidence="16">
    <location>
        <begin position="177"/>
        <end position="194"/>
    </location>
</feature>
<dbReference type="PANTHER" id="PTHR44758:SF1">
    <property type="entry name" value="NAD(P) TRANSHYDROGENASE SUBUNIT BETA"/>
    <property type="match status" value="1"/>
</dbReference>
<reference evidence="18 19" key="1">
    <citation type="submission" date="2012-06" db="EMBL/GenBank/DDBJ databases">
        <title>The complete chromosome of genome of Turneriella parva DSM 21527.</title>
        <authorList>
            <consortium name="US DOE Joint Genome Institute (JGI-PGF)"/>
            <person name="Lucas S."/>
            <person name="Han J."/>
            <person name="Lapidus A."/>
            <person name="Bruce D."/>
            <person name="Goodwin L."/>
            <person name="Pitluck S."/>
            <person name="Peters L."/>
            <person name="Kyrpides N."/>
            <person name="Mavromatis K."/>
            <person name="Ivanova N."/>
            <person name="Mikhailova N."/>
            <person name="Chertkov O."/>
            <person name="Detter J.C."/>
            <person name="Tapia R."/>
            <person name="Han C."/>
            <person name="Land M."/>
            <person name="Hauser L."/>
            <person name="Markowitz V."/>
            <person name="Cheng J.-F."/>
            <person name="Hugenholtz P."/>
            <person name="Woyke T."/>
            <person name="Wu D."/>
            <person name="Gronow S."/>
            <person name="Wellnitz S."/>
            <person name="Brambilla E."/>
            <person name="Klenk H.-P."/>
            <person name="Eisen J.A."/>
        </authorList>
    </citation>
    <scope>NUCLEOTIDE SEQUENCE [LARGE SCALE GENOMIC DNA]</scope>
    <source>
        <strain evidence="19">ATCC BAA-1111 / DSM 21527 / NCTC 11395 / H</strain>
    </source>
</reference>
<evidence type="ECO:0000256" key="10">
    <source>
        <dbReference type="ARBA" id="ARBA00022967"/>
    </source>
</evidence>
<dbReference type="OrthoDB" id="9763786at2"/>
<keyword evidence="9 15" id="KW-0521">NADP</keyword>
<dbReference type="GO" id="GO:0008750">
    <property type="term" value="F:proton-translocating NAD(P)+ transhydrogenase activity"/>
    <property type="evidence" value="ECO:0007669"/>
    <property type="project" value="UniProtKB-EC"/>
</dbReference>
<name>I4BAX0_TURPD</name>
<evidence type="ECO:0000256" key="7">
    <source>
        <dbReference type="ARBA" id="ARBA00022519"/>
    </source>
</evidence>
<feature type="domain" description="NADP transhydrogenase beta-like" evidence="17">
    <location>
        <begin position="25"/>
        <end position="469"/>
    </location>
</feature>
<dbReference type="InterPro" id="IPR012136">
    <property type="entry name" value="NADH_DH_b"/>
</dbReference>
<keyword evidence="12 15" id="KW-0520">NAD</keyword>
<dbReference type="PATRIC" id="fig|869212.3.peg.3821"/>
<evidence type="ECO:0000256" key="2">
    <source>
        <dbReference type="ARBA" id="ARBA00004429"/>
    </source>
</evidence>
<evidence type="ECO:0000256" key="16">
    <source>
        <dbReference type="SAM" id="Phobius"/>
    </source>
</evidence>
<keyword evidence="11 16" id="KW-1133">Transmembrane helix</keyword>
<feature type="transmembrane region" description="Helical" evidence="16">
    <location>
        <begin position="251"/>
        <end position="270"/>
    </location>
</feature>
<feature type="transmembrane region" description="Helical" evidence="16">
    <location>
        <begin position="73"/>
        <end position="94"/>
    </location>
</feature>
<dbReference type="RefSeq" id="WP_014804904.1">
    <property type="nucleotide sequence ID" value="NC_018020.1"/>
</dbReference>
<proteinExistence type="inferred from homology"/>
<dbReference type="AlphaFoldDB" id="I4BAX0"/>
<dbReference type="STRING" id="869212.Turpa_3793"/>
<protein>
    <recommendedName>
        <fullName evidence="5 15">NAD(P) transhydrogenase subunit beta</fullName>
        <ecNumber evidence="4 15">7.1.1.1</ecNumber>
    </recommendedName>
    <alternativeName>
        <fullName evidence="15">Nicotinamide nucleotide transhydrogenase subunit beta</fullName>
    </alternativeName>
</protein>
<evidence type="ECO:0000256" key="14">
    <source>
        <dbReference type="ARBA" id="ARBA00048202"/>
    </source>
</evidence>
<dbReference type="EMBL" id="CP002959">
    <property type="protein sequence ID" value="AFM14427.1"/>
    <property type="molecule type" value="Genomic_DNA"/>
</dbReference>
<evidence type="ECO:0000313" key="18">
    <source>
        <dbReference type="EMBL" id="AFM14427.1"/>
    </source>
</evidence>
<comment type="subcellular location">
    <subcellularLocation>
        <location evidence="2">Cell inner membrane</location>
        <topology evidence="2">Multi-pass membrane protein</topology>
    </subcellularLocation>
</comment>
<evidence type="ECO:0000256" key="11">
    <source>
        <dbReference type="ARBA" id="ARBA00022989"/>
    </source>
</evidence>
<dbReference type="PIRSF" id="PIRSF000204">
    <property type="entry name" value="PNTB"/>
    <property type="match status" value="1"/>
</dbReference>
<dbReference type="KEGG" id="tpx:Turpa_3793"/>
<evidence type="ECO:0000256" key="5">
    <source>
        <dbReference type="ARBA" id="ARBA00014581"/>
    </source>
</evidence>
<dbReference type="InterPro" id="IPR029035">
    <property type="entry name" value="DHS-like_NAD/FAD-binding_dom"/>
</dbReference>
<keyword evidence="7 15" id="KW-0997">Cell inner membrane</keyword>
<evidence type="ECO:0000313" key="19">
    <source>
        <dbReference type="Proteomes" id="UP000006048"/>
    </source>
</evidence>
<sequence>MIDNYVRKLFSTFLGDQEIHLFIGLAYLIASVFFILGLKFLSSPRTARRGMFLAEAGMAVAIISTLLDREVVSLEWILIGLVIGSIAGYVIALLTPMTAMPQRTALSHAFGALAVALVGVTKYYTGHVRPDDHGLMIAIGMEVLLGALTFTGSMIAFAKLNGTLPGAPIQYRGQNPVNITIIAILVASFGYLIYNPGAAELFYVLAFVALIFGVSLVLPIGAADMPVVMSLLNAYAGLGACATGFALNNNVLIIAGALDGASGVILSIIMTKAMNRSMMNVLFGGFGAVTPAAEAREVKGSIKGQTAEEAAAILDIAESVVIVPGYGMAVSQAQHSCKKLVDYLIKKGKTVRFAIHPVAGRMPGHMNVLLAEAGVDYDLLCDMDQINDDFPTTDVSIVIGANDVVNPAAKDDKSSPIYGMPILNVDSSRTVMVLKRGMSPGFSGIENELFYKDNCVMVFGDAKKTLDGFVTGLQELDA</sequence>
<keyword evidence="8 16" id="KW-0812">Transmembrane</keyword>
<organism evidence="18 19">
    <name type="scientific">Turneriella parva (strain ATCC BAA-1111 / DSM 21527 / NCTC 11395 / H)</name>
    <name type="common">Leptospira parva</name>
    <dbReference type="NCBI Taxonomy" id="869212"/>
    <lineage>
        <taxon>Bacteria</taxon>
        <taxon>Pseudomonadati</taxon>
        <taxon>Spirochaetota</taxon>
        <taxon>Spirochaetia</taxon>
        <taxon>Leptospirales</taxon>
        <taxon>Leptospiraceae</taxon>
        <taxon>Turneriella</taxon>
    </lineage>
</organism>